<evidence type="ECO:0000313" key="2">
    <source>
        <dbReference type="Proteomes" id="UP001549366"/>
    </source>
</evidence>
<comment type="caution">
    <text evidence="1">The sequence shown here is derived from an EMBL/GenBank/DDBJ whole genome shotgun (WGS) entry which is preliminary data.</text>
</comment>
<dbReference type="EMBL" id="JBEWTB010000003">
    <property type="protein sequence ID" value="MET4759599.1"/>
    <property type="molecule type" value="Genomic_DNA"/>
</dbReference>
<sequence>MAITARNHLPVTNQVAEDLVKIIDQAPTGFDLLVFKAQIDDTESTVDMPDPVGNLEAREKTISFADPVVSRAIMLPNDHPGLSLAYGFGELDHMDEPVSIVLKEPNVPEQSVVWFEEQVSADRVKVTLLYVLKSEPVGANGQAGSVHVLMPFAQGIDTLPDVIYDEDGMPTWTPKPLGQGLKDQLAKLVDAVPSDDALDIMREPTPMISMDDDLDEDTLNKQAIAGSRKYSVMADFVHDLKHSDAEMPTDIDLYDHEPQLRKAAQAIADSSVDTPTEVPEKSLDDLLNEETLNNQAIAASENIERVTNLFETLGAIKHDG</sequence>
<protein>
    <submittedName>
        <fullName evidence="1">Uncharacterized protein</fullName>
    </submittedName>
</protein>
<reference evidence="1 2" key="1">
    <citation type="submission" date="2024-06" db="EMBL/GenBank/DDBJ databases">
        <title>Genomic Encyclopedia of Type Strains, Phase V (KMG-V): Genome sequencing to study the core and pangenomes of soil and plant-associated prokaryotes.</title>
        <authorList>
            <person name="Whitman W."/>
        </authorList>
    </citation>
    <scope>NUCLEOTIDE SEQUENCE [LARGE SCALE GENOMIC DNA]</scope>
    <source>
        <strain evidence="1 2">NE40</strain>
    </source>
</reference>
<dbReference type="RefSeq" id="WP_354011427.1">
    <property type="nucleotide sequence ID" value="NZ_JBEWTA010000002.1"/>
</dbReference>
<name>A0ABV2SR50_9GAMM</name>
<keyword evidence="2" id="KW-1185">Reference proteome</keyword>
<evidence type="ECO:0000313" key="1">
    <source>
        <dbReference type="EMBL" id="MET4759599.1"/>
    </source>
</evidence>
<proteinExistence type="predicted"/>
<dbReference type="Proteomes" id="UP001549366">
    <property type="component" value="Unassembled WGS sequence"/>
</dbReference>
<gene>
    <name evidence="1" type="ORF">V5J35_004918</name>
</gene>
<accession>A0ABV2SR50</accession>
<organism evidence="1 2">
    <name type="scientific">Endozoicomonas lisbonensis</name>
    <dbReference type="NCBI Taxonomy" id="3120522"/>
    <lineage>
        <taxon>Bacteria</taxon>
        <taxon>Pseudomonadati</taxon>
        <taxon>Pseudomonadota</taxon>
        <taxon>Gammaproteobacteria</taxon>
        <taxon>Oceanospirillales</taxon>
        <taxon>Endozoicomonadaceae</taxon>
        <taxon>Endozoicomonas</taxon>
    </lineage>
</organism>